<sequence length="70" mass="8164">MGNDEEQPLDGELRAIWKVCRAWKRLRKVVPPFVHAFDQEVELRGTWSAENNAVRRYAGFYNTSGKPAWD</sequence>
<name>A0A135RNP4_9PEZI</name>
<dbReference type="EMBL" id="JFFI01002756">
    <property type="protein sequence ID" value="KXH25372.1"/>
    <property type="molecule type" value="Genomic_DNA"/>
</dbReference>
<accession>A0A135RNP4</accession>
<evidence type="ECO:0000313" key="2">
    <source>
        <dbReference type="Proteomes" id="UP000070121"/>
    </source>
</evidence>
<comment type="caution">
    <text evidence="1">The sequence shown here is derived from an EMBL/GenBank/DDBJ whole genome shotgun (WGS) entry which is preliminary data.</text>
</comment>
<dbReference type="Proteomes" id="UP000070121">
    <property type="component" value="Unassembled WGS sequence"/>
</dbReference>
<organism evidence="1 2">
    <name type="scientific">Colletotrichum salicis</name>
    <dbReference type="NCBI Taxonomy" id="1209931"/>
    <lineage>
        <taxon>Eukaryota</taxon>
        <taxon>Fungi</taxon>
        <taxon>Dikarya</taxon>
        <taxon>Ascomycota</taxon>
        <taxon>Pezizomycotina</taxon>
        <taxon>Sordariomycetes</taxon>
        <taxon>Hypocreomycetidae</taxon>
        <taxon>Glomerellales</taxon>
        <taxon>Glomerellaceae</taxon>
        <taxon>Colletotrichum</taxon>
        <taxon>Colletotrichum acutatum species complex</taxon>
    </lineage>
</organism>
<evidence type="ECO:0000313" key="1">
    <source>
        <dbReference type="EMBL" id="KXH25372.1"/>
    </source>
</evidence>
<gene>
    <name evidence="1" type="ORF">CSAL01_12022</name>
</gene>
<reference evidence="1 2" key="1">
    <citation type="submission" date="2014-02" db="EMBL/GenBank/DDBJ databases">
        <title>The genome sequence of Colletotrichum salicis CBS 607.94.</title>
        <authorList>
            <person name="Baroncelli R."/>
            <person name="Thon M.R."/>
        </authorList>
    </citation>
    <scope>NUCLEOTIDE SEQUENCE [LARGE SCALE GENOMIC DNA]</scope>
    <source>
        <strain evidence="1 2">CBS 607.94</strain>
    </source>
</reference>
<dbReference type="AlphaFoldDB" id="A0A135RNP4"/>
<keyword evidence="2" id="KW-1185">Reference proteome</keyword>
<protein>
    <submittedName>
        <fullName evidence="1">Uncharacterized protein</fullName>
    </submittedName>
</protein>
<proteinExistence type="predicted"/>